<dbReference type="RefSeq" id="WP_260218127.1">
    <property type="nucleotide sequence ID" value="NZ_JAJAGO010000005.1"/>
</dbReference>
<evidence type="ECO:0000313" key="3">
    <source>
        <dbReference type="Proteomes" id="UP001156389"/>
    </source>
</evidence>
<protein>
    <submittedName>
        <fullName evidence="2">NAD-dependent epimerase/dehydratase family protein</fullName>
    </submittedName>
</protein>
<reference evidence="2 3" key="1">
    <citation type="submission" date="2021-10" db="EMBL/GenBank/DDBJ databases">
        <title>Streptomyces gossypii sp. nov., isolated from soil collected from cotton field.</title>
        <authorList>
            <person name="Ge X."/>
            <person name="Chen X."/>
            <person name="Liu W."/>
        </authorList>
    </citation>
    <scope>NUCLEOTIDE SEQUENCE [LARGE SCALE GENOMIC DNA]</scope>
    <source>
        <strain evidence="2 3">N2-109</strain>
    </source>
</reference>
<accession>A0ABT2JSG6</accession>
<dbReference type="PANTHER" id="PTHR48079:SF6">
    <property type="entry name" value="NAD(P)-BINDING DOMAIN-CONTAINING PROTEIN-RELATED"/>
    <property type="match status" value="1"/>
</dbReference>
<dbReference type="Pfam" id="PF01370">
    <property type="entry name" value="Epimerase"/>
    <property type="match status" value="1"/>
</dbReference>
<dbReference type="InterPro" id="IPR036291">
    <property type="entry name" value="NAD(P)-bd_dom_sf"/>
</dbReference>
<dbReference type="InterPro" id="IPR051783">
    <property type="entry name" value="NAD(P)-dependent_oxidoreduct"/>
</dbReference>
<dbReference type="SUPFAM" id="SSF51735">
    <property type="entry name" value="NAD(P)-binding Rossmann-fold domains"/>
    <property type="match status" value="1"/>
</dbReference>
<feature type="domain" description="NAD-dependent epimerase/dehydratase" evidence="1">
    <location>
        <begin position="16"/>
        <end position="252"/>
    </location>
</feature>
<comment type="caution">
    <text evidence="2">The sequence shown here is derived from an EMBL/GenBank/DDBJ whole genome shotgun (WGS) entry which is preliminary data.</text>
</comment>
<gene>
    <name evidence="2" type="ORF">LHJ74_12970</name>
</gene>
<name>A0ABT2JSG6_9ACTN</name>
<dbReference type="InterPro" id="IPR001509">
    <property type="entry name" value="Epimerase_deHydtase"/>
</dbReference>
<evidence type="ECO:0000313" key="2">
    <source>
        <dbReference type="EMBL" id="MCT2590812.1"/>
    </source>
</evidence>
<dbReference type="Gene3D" id="3.40.50.720">
    <property type="entry name" value="NAD(P)-binding Rossmann-like Domain"/>
    <property type="match status" value="1"/>
</dbReference>
<dbReference type="PANTHER" id="PTHR48079">
    <property type="entry name" value="PROTEIN YEEZ"/>
    <property type="match status" value="1"/>
</dbReference>
<sequence length="369" mass="40133">MPKSQREEPRPPQIRVVVTGASGNIGTSVVNALAAAPGISSVLGLARRSPDWHPPKTRWHRVDVGQEDAERELTGIFRDADAVIHLAWLIQPSHDSRVTWRTNVLGTDRVLRAVAAAEVPVFACASSVAAYSPRPDGARGGWVDESWPTHGWPTAAYSREKAYVERLLDVFEQRCPGIHVTRMRPSFVFKRGSAMEQRRLFAGPLLPHRLVRPGLVPVVPDVPGLRFQAVHADDVADAFVRAVTRKTRGPFNLAGEQPLNAQSLARLLGARTVRVPLLPVRSALSLAWRLRLVPASPYLFDALLRLPLLSTDRARGEELGWTPSLTGPEAIAEMLAGMREGSGLDTPPLTPRVPGGRFGEIATGVGGQP</sequence>
<organism evidence="2 3">
    <name type="scientific">Streptomyces gossypii</name>
    <dbReference type="NCBI Taxonomy" id="2883101"/>
    <lineage>
        <taxon>Bacteria</taxon>
        <taxon>Bacillati</taxon>
        <taxon>Actinomycetota</taxon>
        <taxon>Actinomycetes</taxon>
        <taxon>Kitasatosporales</taxon>
        <taxon>Streptomycetaceae</taxon>
        <taxon>Streptomyces</taxon>
    </lineage>
</organism>
<dbReference type="Proteomes" id="UP001156389">
    <property type="component" value="Unassembled WGS sequence"/>
</dbReference>
<dbReference type="EMBL" id="JAJAGO010000005">
    <property type="protein sequence ID" value="MCT2590812.1"/>
    <property type="molecule type" value="Genomic_DNA"/>
</dbReference>
<keyword evidence="3" id="KW-1185">Reference proteome</keyword>
<proteinExistence type="predicted"/>
<evidence type="ECO:0000259" key="1">
    <source>
        <dbReference type="Pfam" id="PF01370"/>
    </source>
</evidence>